<dbReference type="GO" id="GO:0004140">
    <property type="term" value="F:dephospho-CoA kinase activity"/>
    <property type="evidence" value="ECO:0007669"/>
    <property type="project" value="UniProtKB-UniRule"/>
</dbReference>
<dbReference type="OrthoDB" id="9812943at2"/>
<dbReference type="Gene3D" id="3.40.50.300">
    <property type="entry name" value="P-loop containing nucleotide triphosphate hydrolases"/>
    <property type="match status" value="1"/>
</dbReference>
<dbReference type="Proteomes" id="UP000269591">
    <property type="component" value="Unassembled WGS sequence"/>
</dbReference>
<evidence type="ECO:0000313" key="6">
    <source>
        <dbReference type="Proteomes" id="UP000269591"/>
    </source>
</evidence>
<dbReference type="GO" id="GO:0005524">
    <property type="term" value="F:ATP binding"/>
    <property type="evidence" value="ECO:0007669"/>
    <property type="project" value="UniProtKB-UniRule"/>
</dbReference>
<dbReference type="Pfam" id="PF01121">
    <property type="entry name" value="CoaE"/>
    <property type="match status" value="1"/>
</dbReference>
<dbReference type="PANTHER" id="PTHR10695:SF46">
    <property type="entry name" value="BIFUNCTIONAL COENZYME A SYNTHASE-RELATED"/>
    <property type="match status" value="1"/>
</dbReference>
<keyword evidence="3" id="KW-0808">Transferase</keyword>
<comment type="function">
    <text evidence="3">Catalyzes the phosphorylation of the 3'-hydroxyl group of dephosphocoenzyme A to form coenzyme A.</text>
</comment>
<keyword evidence="6" id="KW-1185">Reference proteome</keyword>
<gene>
    <name evidence="3 5" type="primary">coaE</name>
    <name evidence="5" type="ORF">DMP06_01405</name>
</gene>
<keyword evidence="3" id="KW-0173">Coenzyme A biosynthesis</keyword>
<comment type="pathway">
    <text evidence="3">Cofactor biosynthesis; coenzyme A biosynthesis; CoA from (R)-pantothenate: step 5/5.</text>
</comment>
<dbReference type="CDD" id="cd02022">
    <property type="entry name" value="DPCK"/>
    <property type="match status" value="1"/>
</dbReference>
<feature type="binding site" evidence="3">
    <location>
        <begin position="11"/>
        <end position="16"/>
    </location>
    <ligand>
        <name>ATP</name>
        <dbReference type="ChEBI" id="CHEBI:30616"/>
    </ligand>
</feature>
<dbReference type="PROSITE" id="PS51219">
    <property type="entry name" value="DPCK"/>
    <property type="match status" value="1"/>
</dbReference>
<dbReference type="PANTHER" id="PTHR10695">
    <property type="entry name" value="DEPHOSPHO-COA KINASE-RELATED"/>
    <property type="match status" value="1"/>
</dbReference>
<dbReference type="SUPFAM" id="SSF52540">
    <property type="entry name" value="P-loop containing nucleoside triphosphate hydrolases"/>
    <property type="match status" value="1"/>
</dbReference>
<dbReference type="InterPro" id="IPR027417">
    <property type="entry name" value="P-loop_NTPase"/>
</dbReference>
<dbReference type="EMBL" id="QIBX01000001">
    <property type="protein sequence ID" value="RNL42093.1"/>
    <property type="molecule type" value="Genomic_DNA"/>
</dbReference>
<dbReference type="NCBIfam" id="TIGR00152">
    <property type="entry name" value="dephospho-CoA kinase"/>
    <property type="match status" value="1"/>
</dbReference>
<dbReference type="EC" id="2.7.1.24" evidence="3 4"/>
<keyword evidence="1 3" id="KW-0547">Nucleotide-binding</keyword>
<dbReference type="GO" id="GO:0015937">
    <property type="term" value="P:coenzyme A biosynthetic process"/>
    <property type="evidence" value="ECO:0007669"/>
    <property type="project" value="UniProtKB-UniRule"/>
</dbReference>
<dbReference type="RefSeq" id="WP_123207952.1">
    <property type="nucleotide sequence ID" value="NZ_JBHTHO010000008.1"/>
</dbReference>
<evidence type="ECO:0000256" key="4">
    <source>
        <dbReference type="NCBIfam" id="TIGR00152"/>
    </source>
</evidence>
<dbReference type="InterPro" id="IPR001977">
    <property type="entry name" value="Depp_CoAkinase"/>
</dbReference>
<dbReference type="HAMAP" id="MF_00376">
    <property type="entry name" value="Dephospho_CoA_kinase"/>
    <property type="match status" value="1"/>
</dbReference>
<comment type="caution">
    <text evidence="5">The sequence shown here is derived from an EMBL/GenBank/DDBJ whole genome shotgun (WGS) entry which is preliminary data.</text>
</comment>
<name>A0A3N0B4P7_9ACTN</name>
<sequence>MTTAALIGGIGSGKSTVSGMFAQMGAGVISLDAIGHYVLTTPEVKFDLARTFGTGIFDEKGEVVRPRLAKAAFDTPEHTEWLNGITHPAIMKECRRRIKELAQIHPLVLVEVTSGEISHKTLPWADAIVAVSAAEDVRVARAVARGEQTEEDVRARLAIQLTDEQREAVADYVIRNDGSLEEAQAQVQEVWQALTR</sequence>
<comment type="catalytic activity">
    <reaction evidence="3">
        <text>3'-dephospho-CoA + ATP = ADP + CoA + H(+)</text>
        <dbReference type="Rhea" id="RHEA:18245"/>
        <dbReference type="ChEBI" id="CHEBI:15378"/>
        <dbReference type="ChEBI" id="CHEBI:30616"/>
        <dbReference type="ChEBI" id="CHEBI:57287"/>
        <dbReference type="ChEBI" id="CHEBI:57328"/>
        <dbReference type="ChEBI" id="CHEBI:456216"/>
        <dbReference type="EC" id="2.7.1.24"/>
    </reaction>
</comment>
<keyword evidence="3 5" id="KW-0418">Kinase</keyword>
<evidence type="ECO:0000256" key="2">
    <source>
        <dbReference type="ARBA" id="ARBA00022840"/>
    </source>
</evidence>
<protein>
    <recommendedName>
        <fullName evidence="3 4">Dephospho-CoA kinase</fullName>
        <ecNumber evidence="3 4">2.7.1.24</ecNumber>
    </recommendedName>
    <alternativeName>
        <fullName evidence="3">Dephosphocoenzyme A kinase</fullName>
    </alternativeName>
</protein>
<dbReference type="AlphaFoldDB" id="A0A3N0B4P7"/>
<evidence type="ECO:0000256" key="3">
    <source>
        <dbReference type="HAMAP-Rule" id="MF_00376"/>
    </source>
</evidence>
<organism evidence="5 6">
    <name type="scientific">Slackia equolifaciens</name>
    <dbReference type="NCBI Taxonomy" id="498718"/>
    <lineage>
        <taxon>Bacteria</taxon>
        <taxon>Bacillati</taxon>
        <taxon>Actinomycetota</taxon>
        <taxon>Coriobacteriia</taxon>
        <taxon>Eggerthellales</taxon>
        <taxon>Eggerthellaceae</taxon>
        <taxon>Slackia</taxon>
    </lineage>
</organism>
<evidence type="ECO:0000313" key="5">
    <source>
        <dbReference type="EMBL" id="RNL42093.1"/>
    </source>
</evidence>
<dbReference type="UniPathway" id="UPA00241">
    <property type="reaction ID" value="UER00356"/>
</dbReference>
<dbReference type="GO" id="GO:0005737">
    <property type="term" value="C:cytoplasm"/>
    <property type="evidence" value="ECO:0007669"/>
    <property type="project" value="UniProtKB-SubCell"/>
</dbReference>
<comment type="similarity">
    <text evidence="3">Belongs to the CoaE family.</text>
</comment>
<keyword evidence="3" id="KW-0963">Cytoplasm</keyword>
<keyword evidence="2 3" id="KW-0067">ATP-binding</keyword>
<comment type="subcellular location">
    <subcellularLocation>
        <location evidence="3">Cytoplasm</location>
    </subcellularLocation>
</comment>
<proteinExistence type="inferred from homology"/>
<reference evidence="6" key="1">
    <citation type="submission" date="2018-05" db="EMBL/GenBank/DDBJ databases">
        <title>Genome Sequencing of selected type strains of the family Eggerthellaceae.</title>
        <authorList>
            <person name="Danylec N."/>
            <person name="Stoll D.A."/>
            <person name="Doetsch A."/>
            <person name="Huch M."/>
        </authorList>
    </citation>
    <scope>NUCLEOTIDE SEQUENCE [LARGE SCALE GENOMIC DNA]</scope>
    <source>
        <strain evidence="6">DSM 24851</strain>
    </source>
</reference>
<evidence type="ECO:0000256" key="1">
    <source>
        <dbReference type="ARBA" id="ARBA00022741"/>
    </source>
</evidence>
<accession>A0A3N0B4P7</accession>